<evidence type="ECO:0000313" key="3">
    <source>
        <dbReference type="Proteomes" id="UP000773614"/>
    </source>
</evidence>
<evidence type="ECO:0000313" key="2">
    <source>
        <dbReference type="EMBL" id="MYZ46852.1"/>
    </source>
</evidence>
<protein>
    <recommendedName>
        <fullName evidence="4">Enoyl-CoA hydratase</fullName>
    </recommendedName>
</protein>
<accession>A0A964WSD7</accession>
<dbReference type="Gene3D" id="3.90.226.10">
    <property type="entry name" value="2-enoyl-CoA Hydratase, Chain A, domain 1"/>
    <property type="match status" value="1"/>
</dbReference>
<gene>
    <name evidence="2" type="ORF">E4O86_03875</name>
</gene>
<evidence type="ECO:0008006" key="4">
    <source>
        <dbReference type="Google" id="ProtNLM"/>
    </source>
</evidence>
<dbReference type="GO" id="GO:0003824">
    <property type="term" value="F:catalytic activity"/>
    <property type="evidence" value="ECO:0007669"/>
    <property type="project" value="UniProtKB-ARBA"/>
</dbReference>
<dbReference type="EMBL" id="SPKJ01000007">
    <property type="protein sequence ID" value="MYZ46852.1"/>
    <property type="molecule type" value="Genomic_DNA"/>
</dbReference>
<proteinExistence type="inferred from homology"/>
<dbReference type="OrthoDB" id="5730382at2"/>
<reference evidence="2" key="1">
    <citation type="submission" date="2019-03" db="EMBL/GenBank/DDBJ databases">
        <title>Afifella sp. nov., isolated from activated sludge.</title>
        <authorList>
            <person name="Li Q."/>
            <person name="Liu Y."/>
        </authorList>
    </citation>
    <scope>NUCLEOTIDE SEQUENCE</scope>
    <source>
        <strain evidence="2">L72</strain>
    </source>
</reference>
<sequence length="255" mass="27499">MEGMQAVTYELADGVALVTIRRPDQLNAVTKAVREGLVDAFVRFESDPEAKVAILTGEGRAFCAGADLKEMVDTGKKIPGAMAIPHLGRTLHVSKPTIAQVNGIAYAGGFLLAQMCDLCTASEDAEFGLTEVRWGRGAPWAGPLLWMLPQRIMMEMLVTGEPLSARRAYELGFVNRLAPADQLAEVTMNLARTISRNAPLGVKAGRELAYLAADTGRTGSFAAGDLCFRAAYLSEDAIEGPKAFKERRAPNWKGR</sequence>
<comment type="caution">
    <text evidence="2">The sequence shown here is derived from an EMBL/GenBank/DDBJ whole genome shotgun (WGS) entry which is preliminary data.</text>
</comment>
<dbReference type="Pfam" id="PF00378">
    <property type="entry name" value="ECH_1"/>
    <property type="match status" value="1"/>
</dbReference>
<name>A0A964WSD7_9HYPH</name>
<dbReference type="RefSeq" id="WP_161139199.1">
    <property type="nucleotide sequence ID" value="NZ_SPKJ01000007.1"/>
</dbReference>
<evidence type="ECO:0000256" key="1">
    <source>
        <dbReference type="ARBA" id="ARBA00005254"/>
    </source>
</evidence>
<dbReference type="SUPFAM" id="SSF52096">
    <property type="entry name" value="ClpP/crotonase"/>
    <property type="match status" value="1"/>
</dbReference>
<organism evidence="2 3">
    <name type="scientific">Propylenella binzhouense</name>
    <dbReference type="NCBI Taxonomy" id="2555902"/>
    <lineage>
        <taxon>Bacteria</taxon>
        <taxon>Pseudomonadati</taxon>
        <taxon>Pseudomonadota</taxon>
        <taxon>Alphaproteobacteria</taxon>
        <taxon>Hyphomicrobiales</taxon>
        <taxon>Propylenellaceae</taxon>
        <taxon>Propylenella</taxon>
    </lineage>
</organism>
<dbReference type="InterPro" id="IPR014748">
    <property type="entry name" value="Enoyl-CoA_hydra_C"/>
</dbReference>
<dbReference type="Gene3D" id="1.10.12.10">
    <property type="entry name" value="Lyase 2-enoyl-coa Hydratase, Chain A, domain 2"/>
    <property type="match status" value="1"/>
</dbReference>
<dbReference type="PANTHER" id="PTHR43802">
    <property type="entry name" value="ENOYL-COA HYDRATASE"/>
    <property type="match status" value="1"/>
</dbReference>
<dbReference type="InterPro" id="IPR001753">
    <property type="entry name" value="Enoyl-CoA_hydra/iso"/>
</dbReference>
<dbReference type="InterPro" id="IPR029045">
    <property type="entry name" value="ClpP/crotonase-like_dom_sf"/>
</dbReference>
<dbReference type="AlphaFoldDB" id="A0A964WSD7"/>
<comment type="similarity">
    <text evidence="1">Belongs to the enoyl-CoA hydratase/isomerase family.</text>
</comment>
<dbReference type="CDD" id="cd06558">
    <property type="entry name" value="crotonase-like"/>
    <property type="match status" value="1"/>
</dbReference>
<keyword evidence="3" id="KW-1185">Reference proteome</keyword>
<dbReference type="PANTHER" id="PTHR43802:SF1">
    <property type="entry name" value="IP11341P-RELATED"/>
    <property type="match status" value="1"/>
</dbReference>
<dbReference type="Proteomes" id="UP000773614">
    <property type="component" value="Unassembled WGS sequence"/>
</dbReference>